<feature type="domain" description="RING-type" evidence="6">
    <location>
        <begin position="88"/>
        <end position="125"/>
    </location>
</feature>
<feature type="compositionally biased region" description="Basic and acidic residues" evidence="5">
    <location>
        <begin position="347"/>
        <end position="369"/>
    </location>
</feature>
<dbReference type="Proteomes" id="UP000265515">
    <property type="component" value="Unassembled WGS sequence"/>
</dbReference>
<evidence type="ECO:0000256" key="4">
    <source>
        <dbReference type="PROSITE-ProRule" id="PRU00175"/>
    </source>
</evidence>
<gene>
    <name evidence="7" type="ORF">CBR_g31235</name>
</gene>
<evidence type="ECO:0000313" key="8">
    <source>
        <dbReference type="Proteomes" id="UP000265515"/>
    </source>
</evidence>
<comment type="caution">
    <text evidence="7">The sequence shown here is derived from an EMBL/GenBank/DDBJ whole genome shotgun (WGS) entry which is preliminary data.</text>
</comment>
<reference evidence="7 8" key="1">
    <citation type="journal article" date="2018" name="Cell">
        <title>The Chara Genome: Secondary Complexity and Implications for Plant Terrestrialization.</title>
        <authorList>
            <person name="Nishiyama T."/>
            <person name="Sakayama H."/>
            <person name="Vries J.D."/>
            <person name="Buschmann H."/>
            <person name="Saint-Marcoux D."/>
            <person name="Ullrich K.K."/>
            <person name="Haas F.B."/>
            <person name="Vanderstraeten L."/>
            <person name="Becker D."/>
            <person name="Lang D."/>
            <person name="Vosolsobe S."/>
            <person name="Rombauts S."/>
            <person name="Wilhelmsson P.K.I."/>
            <person name="Janitza P."/>
            <person name="Kern R."/>
            <person name="Heyl A."/>
            <person name="Rumpler F."/>
            <person name="Villalobos L.I.A.C."/>
            <person name="Clay J.M."/>
            <person name="Skokan R."/>
            <person name="Toyoda A."/>
            <person name="Suzuki Y."/>
            <person name="Kagoshima H."/>
            <person name="Schijlen E."/>
            <person name="Tajeshwar N."/>
            <person name="Catarino B."/>
            <person name="Hetherington A.J."/>
            <person name="Saltykova A."/>
            <person name="Bonnot C."/>
            <person name="Breuninger H."/>
            <person name="Symeonidi A."/>
            <person name="Radhakrishnan G.V."/>
            <person name="Van Nieuwerburgh F."/>
            <person name="Deforce D."/>
            <person name="Chang C."/>
            <person name="Karol K.G."/>
            <person name="Hedrich R."/>
            <person name="Ulvskov P."/>
            <person name="Glockner G."/>
            <person name="Delwiche C.F."/>
            <person name="Petrasek J."/>
            <person name="Van de Peer Y."/>
            <person name="Friml J."/>
            <person name="Beilby M."/>
            <person name="Dolan L."/>
            <person name="Kohara Y."/>
            <person name="Sugano S."/>
            <person name="Fujiyama A."/>
            <person name="Delaux P.-M."/>
            <person name="Quint M."/>
            <person name="TheiBen G."/>
            <person name="Hagemann M."/>
            <person name="Harholt J."/>
            <person name="Dunand C."/>
            <person name="Zachgo S."/>
            <person name="Langdale J."/>
            <person name="Maumus F."/>
            <person name="Straeten D.V.D."/>
            <person name="Gould S.B."/>
            <person name="Rensing S.A."/>
        </authorList>
    </citation>
    <scope>NUCLEOTIDE SEQUENCE [LARGE SCALE GENOMIC DNA]</scope>
    <source>
        <strain evidence="7 8">S276</strain>
    </source>
</reference>
<dbReference type="Pfam" id="PF15965">
    <property type="entry name" value="zf-TRAF_2"/>
    <property type="match status" value="1"/>
</dbReference>
<sequence>MGDESCRSEDCDLLLSAIYMHFHSMQELTQLPRQQGILHWLNDPRSRRGYAKADGFYTDHDRERMPTSIPVPRVEGLAVEEIDANLICCVCQNLLRDPIVLSPCAHVVGGPCVQYLHNNVCPRCQENITLGSEPIPARYAQERVLELRLNCPFGMSYDLDTRTYVSLRIVLESIQGIAPGQGDAFEGQLFCTEIIRYEDLQLHILECPFRPVRCSGNSYGCPAVIPQTGLIHALHMRSICPAREVDPCPRCGASLRFTEMESHNRTSCLGEIVHCDNENIGCPEMVSRGDLRAHMERCPYSSELVQRDLKRCYGRIEELKRENATLRETNNALRRENAALREANGAAEREDKEPRNERGAARRRAVAEY</sequence>
<evidence type="ECO:0000259" key="6">
    <source>
        <dbReference type="PROSITE" id="PS50089"/>
    </source>
</evidence>
<keyword evidence="2 4" id="KW-0863">Zinc-finger</keyword>
<name>A0A388JXR1_CHABU</name>
<evidence type="ECO:0000256" key="5">
    <source>
        <dbReference type="SAM" id="MobiDB-lite"/>
    </source>
</evidence>
<protein>
    <recommendedName>
        <fullName evidence="6">RING-type domain-containing protein</fullName>
    </recommendedName>
</protein>
<dbReference type="Gramene" id="GBG62599">
    <property type="protein sequence ID" value="GBG62599"/>
    <property type="gene ID" value="CBR_g31235"/>
</dbReference>
<dbReference type="PANTHER" id="PTHR10131">
    <property type="entry name" value="TNF RECEPTOR ASSOCIATED FACTOR"/>
    <property type="match status" value="1"/>
</dbReference>
<dbReference type="PROSITE" id="PS50089">
    <property type="entry name" value="ZF_RING_2"/>
    <property type="match status" value="1"/>
</dbReference>
<organism evidence="7 8">
    <name type="scientific">Chara braunii</name>
    <name type="common">Braun's stonewort</name>
    <dbReference type="NCBI Taxonomy" id="69332"/>
    <lineage>
        <taxon>Eukaryota</taxon>
        <taxon>Viridiplantae</taxon>
        <taxon>Streptophyta</taxon>
        <taxon>Charophyceae</taxon>
        <taxon>Charales</taxon>
        <taxon>Characeae</taxon>
        <taxon>Chara</taxon>
    </lineage>
</organism>
<evidence type="ECO:0000313" key="7">
    <source>
        <dbReference type="EMBL" id="GBG62599.1"/>
    </source>
</evidence>
<keyword evidence="3" id="KW-0862">Zinc</keyword>
<keyword evidence="8" id="KW-1185">Reference proteome</keyword>
<dbReference type="PANTHER" id="PTHR10131:SF94">
    <property type="entry name" value="TNF RECEPTOR-ASSOCIATED FACTOR 4"/>
    <property type="match status" value="1"/>
</dbReference>
<feature type="region of interest" description="Disordered" evidence="5">
    <location>
        <begin position="340"/>
        <end position="369"/>
    </location>
</feature>
<evidence type="ECO:0000256" key="2">
    <source>
        <dbReference type="ARBA" id="ARBA00022771"/>
    </source>
</evidence>
<dbReference type="EMBL" id="BFEA01000030">
    <property type="protein sequence ID" value="GBG62599.1"/>
    <property type="molecule type" value="Genomic_DNA"/>
</dbReference>
<dbReference type="GO" id="GO:0008270">
    <property type="term" value="F:zinc ion binding"/>
    <property type="evidence" value="ECO:0007669"/>
    <property type="project" value="UniProtKB-KW"/>
</dbReference>
<dbReference type="SUPFAM" id="SSF57850">
    <property type="entry name" value="RING/U-box"/>
    <property type="match status" value="1"/>
</dbReference>
<accession>A0A388JXR1</accession>
<dbReference type="OrthoDB" id="1305878at2759"/>
<dbReference type="CDD" id="cd14686">
    <property type="entry name" value="bZIP"/>
    <property type="match status" value="1"/>
</dbReference>
<dbReference type="Gene3D" id="3.30.40.10">
    <property type="entry name" value="Zinc/RING finger domain, C3HC4 (zinc finger)"/>
    <property type="match status" value="3"/>
</dbReference>
<dbReference type="InterPro" id="IPR013083">
    <property type="entry name" value="Znf_RING/FYVE/PHD"/>
</dbReference>
<evidence type="ECO:0000256" key="1">
    <source>
        <dbReference type="ARBA" id="ARBA00022723"/>
    </source>
</evidence>
<dbReference type="AlphaFoldDB" id="A0A388JXR1"/>
<evidence type="ECO:0000256" key="3">
    <source>
        <dbReference type="ARBA" id="ARBA00022833"/>
    </source>
</evidence>
<dbReference type="InterPro" id="IPR001293">
    <property type="entry name" value="Znf_TRAF"/>
</dbReference>
<dbReference type="InterPro" id="IPR001841">
    <property type="entry name" value="Znf_RING"/>
</dbReference>
<dbReference type="SUPFAM" id="SSF49599">
    <property type="entry name" value="TRAF domain-like"/>
    <property type="match status" value="1"/>
</dbReference>
<proteinExistence type="predicted"/>
<keyword evidence="1" id="KW-0479">Metal-binding</keyword>